<evidence type="ECO:0000256" key="12">
    <source>
        <dbReference type="ARBA" id="ARBA00023136"/>
    </source>
</evidence>
<evidence type="ECO:0000256" key="14">
    <source>
        <dbReference type="ARBA" id="ARBA00023180"/>
    </source>
</evidence>
<proteinExistence type="predicted"/>
<evidence type="ECO:0000256" key="1">
    <source>
        <dbReference type="ARBA" id="ARBA00004167"/>
    </source>
</evidence>
<feature type="transmembrane region" description="Helical" evidence="15">
    <location>
        <begin position="201"/>
        <end position="222"/>
    </location>
</feature>
<evidence type="ECO:0000256" key="2">
    <source>
        <dbReference type="ARBA" id="ARBA00022527"/>
    </source>
</evidence>
<dbReference type="OrthoDB" id="2013833at2759"/>
<dbReference type="InterPro" id="IPR008271">
    <property type="entry name" value="Ser/Thr_kinase_AS"/>
</dbReference>
<evidence type="ECO:0000256" key="3">
    <source>
        <dbReference type="ARBA" id="ARBA00022553"/>
    </source>
</evidence>
<dbReference type="GO" id="GO:0005886">
    <property type="term" value="C:plasma membrane"/>
    <property type="evidence" value="ECO:0007669"/>
    <property type="project" value="TreeGrafter"/>
</dbReference>
<keyword evidence="2" id="KW-0723">Serine/threonine-protein kinase</keyword>
<evidence type="ECO:0000256" key="9">
    <source>
        <dbReference type="ARBA" id="ARBA00022777"/>
    </source>
</evidence>
<dbReference type="Proteomes" id="UP000886885">
    <property type="component" value="Chromosome 11A"/>
</dbReference>
<evidence type="ECO:0000259" key="17">
    <source>
        <dbReference type="PROSITE" id="PS50011"/>
    </source>
</evidence>
<dbReference type="PROSITE" id="PS00108">
    <property type="entry name" value="PROTEIN_KINASE_ST"/>
    <property type="match status" value="1"/>
</dbReference>
<keyword evidence="13" id="KW-0675">Receptor</keyword>
<feature type="chain" id="PRO_5036495861" evidence="16">
    <location>
        <begin position="24"/>
        <end position="529"/>
    </location>
</feature>
<evidence type="ECO:0000256" key="11">
    <source>
        <dbReference type="ARBA" id="ARBA00022989"/>
    </source>
</evidence>
<evidence type="ECO:0000256" key="5">
    <source>
        <dbReference type="ARBA" id="ARBA00022692"/>
    </source>
</evidence>
<dbReference type="SMART" id="SM00220">
    <property type="entry name" value="S_TKc"/>
    <property type="match status" value="1"/>
</dbReference>
<keyword evidence="7" id="KW-0677">Repeat</keyword>
<dbReference type="CDD" id="cd14066">
    <property type="entry name" value="STKc_IRAK"/>
    <property type="match status" value="1"/>
</dbReference>
<comment type="subcellular location">
    <subcellularLocation>
        <location evidence="1">Membrane</location>
        <topology evidence="1">Single-pass membrane protein</topology>
    </subcellularLocation>
</comment>
<keyword evidence="6 16" id="KW-0732">Signal</keyword>
<dbReference type="InterPro" id="IPR000719">
    <property type="entry name" value="Prot_kinase_dom"/>
</dbReference>
<dbReference type="Pfam" id="PF01657">
    <property type="entry name" value="Stress-antifung"/>
    <property type="match status" value="1"/>
</dbReference>
<evidence type="ECO:0000259" key="18">
    <source>
        <dbReference type="PROSITE" id="PS51473"/>
    </source>
</evidence>
<protein>
    <submittedName>
        <fullName evidence="19">Uncharacterized protein</fullName>
    </submittedName>
</protein>
<sequence>MGSKTIVSLLLHVIIVSITLTGAQVCYNTGNFTANSTYAKNRDLVLRSLASTVTNNGGFYNTTIGLGNDTVYGLVLCMASPSAENCSICVNSAIQTLTAGCPNQKEAISWGGNPLPCIVHYANRYFLGSLEQSPWRILYNGGILDATFRQFEQFWSGLGETCTPDVSPSNCSVCLQQSVDDYKSCCYQNQGGKENTASRTVIVTIVPTAIFLALVILILTIFHFRKPRQEGILADGQAIAVKRLSSNSGQGEVEFRNEVGLLAKLAHRNLVRLLGFCLEGTEKLLIYEFVPNSSLDKFIHDPNKRLVLDWEKRYKIIECIARGILYLHQDSQLRIIHRDLKPSNILLDGNMNAKISDFGMAKLMKTDQTHDATSRIAGTFGYIAPEYAWKGQFSVKSDVFSFGVLVLEIVSGQKPSFRNGDDMEHLTSHTWRRWREGTAFDLIDPILRKGSTAEMMRCIHIGLLCVQENVADRPTMASVVQMLSNSSLTLQIPFEPASSLSYTSTMAQSQLKIIPLSKNEISITELDPR</sequence>
<dbReference type="PANTHER" id="PTHR27002">
    <property type="entry name" value="RECEPTOR-LIKE SERINE/THREONINE-PROTEIN KINASE SD1-8"/>
    <property type="match status" value="1"/>
</dbReference>
<evidence type="ECO:0000256" key="13">
    <source>
        <dbReference type="ARBA" id="ARBA00023170"/>
    </source>
</evidence>
<evidence type="ECO:0000256" key="16">
    <source>
        <dbReference type="SAM" id="SignalP"/>
    </source>
</evidence>
<dbReference type="PROSITE" id="PS51473">
    <property type="entry name" value="GNK2"/>
    <property type="match status" value="1"/>
</dbReference>
<evidence type="ECO:0000256" key="6">
    <source>
        <dbReference type="ARBA" id="ARBA00022729"/>
    </source>
</evidence>
<keyword evidence="14" id="KW-0325">Glycoprotein</keyword>
<gene>
    <name evidence="19" type="ORF">POTOM_039282</name>
</gene>
<dbReference type="InterPro" id="IPR002902">
    <property type="entry name" value="GNK2"/>
</dbReference>
<dbReference type="CDD" id="cd23509">
    <property type="entry name" value="Gnk2-like"/>
    <property type="match status" value="1"/>
</dbReference>
<keyword evidence="10" id="KW-0067">ATP-binding</keyword>
<evidence type="ECO:0000256" key="7">
    <source>
        <dbReference type="ARBA" id="ARBA00022737"/>
    </source>
</evidence>
<dbReference type="InterPro" id="IPR001245">
    <property type="entry name" value="Ser-Thr/Tyr_kinase_cat_dom"/>
</dbReference>
<dbReference type="FunFam" id="1.10.510.10:FF:000343">
    <property type="entry name" value="Cysteine-rich receptor-like protein kinase 28"/>
    <property type="match status" value="1"/>
</dbReference>
<keyword evidence="12 15" id="KW-0472">Membrane</keyword>
<organism evidence="19 20">
    <name type="scientific">Populus tomentosa</name>
    <name type="common">Chinese white poplar</name>
    <dbReference type="NCBI Taxonomy" id="118781"/>
    <lineage>
        <taxon>Eukaryota</taxon>
        <taxon>Viridiplantae</taxon>
        <taxon>Streptophyta</taxon>
        <taxon>Embryophyta</taxon>
        <taxon>Tracheophyta</taxon>
        <taxon>Spermatophyta</taxon>
        <taxon>Magnoliopsida</taxon>
        <taxon>eudicotyledons</taxon>
        <taxon>Gunneridae</taxon>
        <taxon>Pentapetalae</taxon>
        <taxon>rosids</taxon>
        <taxon>fabids</taxon>
        <taxon>Malpighiales</taxon>
        <taxon>Salicaceae</taxon>
        <taxon>Saliceae</taxon>
        <taxon>Populus</taxon>
    </lineage>
</organism>
<feature type="domain" description="Gnk2-homologous" evidence="18">
    <location>
        <begin position="20"/>
        <end position="126"/>
    </location>
</feature>
<accession>A0A8X8CJD6</accession>
<evidence type="ECO:0000256" key="4">
    <source>
        <dbReference type="ARBA" id="ARBA00022679"/>
    </source>
</evidence>
<dbReference type="PROSITE" id="PS50011">
    <property type="entry name" value="PROTEIN_KINASE_DOM"/>
    <property type="match status" value="1"/>
</dbReference>
<keyword evidence="5 15" id="KW-0812">Transmembrane</keyword>
<comment type="caution">
    <text evidence="19">The sequence shown here is derived from an EMBL/GenBank/DDBJ whole genome shotgun (WGS) entry which is preliminary data.</text>
</comment>
<dbReference type="EMBL" id="JAAWWB010000021">
    <property type="protein sequence ID" value="KAG6755874.1"/>
    <property type="molecule type" value="Genomic_DNA"/>
</dbReference>
<evidence type="ECO:0000256" key="15">
    <source>
        <dbReference type="SAM" id="Phobius"/>
    </source>
</evidence>
<evidence type="ECO:0000256" key="10">
    <source>
        <dbReference type="ARBA" id="ARBA00022840"/>
    </source>
</evidence>
<evidence type="ECO:0000256" key="8">
    <source>
        <dbReference type="ARBA" id="ARBA00022741"/>
    </source>
</evidence>
<dbReference type="GO" id="GO:0005524">
    <property type="term" value="F:ATP binding"/>
    <property type="evidence" value="ECO:0007669"/>
    <property type="project" value="UniProtKB-KW"/>
</dbReference>
<name>A0A8X8CJD6_POPTO</name>
<keyword evidence="20" id="KW-1185">Reference proteome</keyword>
<keyword evidence="3" id="KW-0597">Phosphoprotein</keyword>
<keyword evidence="9" id="KW-0418">Kinase</keyword>
<keyword evidence="8" id="KW-0547">Nucleotide-binding</keyword>
<dbReference type="AlphaFoldDB" id="A0A8X8CJD6"/>
<dbReference type="GO" id="GO:0004674">
    <property type="term" value="F:protein serine/threonine kinase activity"/>
    <property type="evidence" value="ECO:0007669"/>
    <property type="project" value="UniProtKB-KW"/>
</dbReference>
<dbReference type="PANTHER" id="PTHR27002:SF1104">
    <property type="entry name" value="CYSTEINE-RICH RECEPTOR-LIKE PROTEIN KINASE 27-RELATED"/>
    <property type="match status" value="1"/>
</dbReference>
<evidence type="ECO:0000313" key="19">
    <source>
        <dbReference type="EMBL" id="KAG6755874.1"/>
    </source>
</evidence>
<evidence type="ECO:0000313" key="20">
    <source>
        <dbReference type="Proteomes" id="UP000886885"/>
    </source>
</evidence>
<feature type="signal peptide" evidence="16">
    <location>
        <begin position="1"/>
        <end position="23"/>
    </location>
</feature>
<keyword evidence="11 15" id="KW-1133">Transmembrane helix</keyword>
<dbReference type="Pfam" id="PF07714">
    <property type="entry name" value="PK_Tyr_Ser-Thr"/>
    <property type="match status" value="1"/>
</dbReference>
<dbReference type="FunFam" id="3.30.200.20:FF:000924">
    <property type="entry name" value="Uncharacterized protein"/>
    <property type="match status" value="1"/>
</dbReference>
<keyword evidence="4" id="KW-0808">Transferase</keyword>
<reference evidence="19" key="1">
    <citation type="journal article" date="2020" name="bioRxiv">
        <title>Hybrid origin of Populus tomentosa Carr. identified through genome sequencing and phylogenomic analysis.</title>
        <authorList>
            <person name="An X."/>
            <person name="Gao K."/>
            <person name="Chen Z."/>
            <person name="Li J."/>
            <person name="Yang X."/>
            <person name="Yang X."/>
            <person name="Zhou J."/>
            <person name="Guo T."/>
            <person name="Zhao T."/>
            <person name="Huang S."/>
            <person name="Miao D."/>
            <person name="Khan W.U."/>
            <person name="Rao P."/>
            <person name="Ye M."/>
            <person name="Lei B."/>
            <person name="Liao W."/>
            <person name="Wang J."/>
            <person name="Ji L."/>
            <person name="Li Y."/>
            <person name="Guo B."/>
            <person name="Mustafa N.S."/>
            <person name="Li S."/>
            <person name="Yun Q."/>
            <person name="Keller S.R."/>
            <person name="Mao J."/>
            <person name="Zhang R."/>
            <person name="Strauss S.H."/>
        </authorList>
    </citation>
    <scope>NUCLEOTIDE SEQUENCE</scope>
    <source>
        <strain evidence="19">GM15</strain>
        <tissue evidence="19">Leaf</tissue>
    </source>
</reference>
<feature type="domain" description="Protein kinase" evidence="17">
    <location>
        <begin position="200"/>
        <end position="488"/>
    </location>
</feature>